<keyword evidence="5" id="KW-1015">Disulfide bond</keyword>
<dbReference type="PROSITE" id="PS00135">
    <property type="entry name" value="TRYPSIN_SER"/>
    <property type="match status" value="1"/>
</dbReference>
<keyword evidence="7" id="KW-0732">Signal</keyword>
<comment type="caution">
    <text evidence="9">The sequence shown here is derived from an EMBL/GenBank/DDBJ whole genome shotgun (WGS) entry which is preliminary data.</text>
</comment>
<protein>
    <recommendedName>
        <fullName evidence="8">Peptidase S1 domain-containing protein</fullName>
    </recommendedName>
</protein>
<dbReference type="InterPro" id="IPR018114">
    <property type="entry name" value="TRYPSIN_HIS"/>
</dbReference>
<evidence type="ECO:0000256" key="4">
    <source>
        <dbReference type="ARBA" id="ARBA00022825"/>
    </source>
</evidence>
<dbReference type="SMART" id="SM00020">
    <property type="entry name" value="Tryp_SPc"/>
    <property type="match status" value="1"/>
</dbReference>
<organism evidence="9 10">
    <name type="scientific">Pieris macdunnoughi</name>
    <dbReference type="NCBI Taxonomy" id="345717"/>
    <lineage>
        <taxon>Eukaryota</taxon>
        <taxon>Metazoa</taxon>
        <taxon>Ecdysozoa</taxon>
        <taxon>Arthropoda</taxon>
        <taxon>Hexapoda</taxon>
        <taxon>Insecta</taxon>
        <taxon>Pterygota</taxon>
        <taxon>Neoptera</taxon>
        <taxon>Endopterygota</taxon>
        <taxon>Lepidoptera</taxon>
        <taxon>Glossata</taxon>
        <taxon>Ditrysia</taxon>
        <taxon>Papilionoidea</taxon>
        <taxon>Pieridae</taxon>
        <taxon>Pierinae</taxon>
        <taxon>Pieris</taxon>
    </lineage>
</organism>
<dbReference type="InterPro" id="IPR009003">
    <property type="entry name" value="Peptidase_S1_PA"/>
</dbReference>
<evidence type="ECO:0000256" key="3">
    <source>
        <dbReference type="ARBA" id="ARBA00022801"/>
    </source>
</evidence>
<dbReference type="PANTHER" id="PTHR24276">
    <property type="entry name" value="POLYSERASE-RELATED"/>
    <property type="match status" value="1"/>
</dbReference>
<dbReference type="InterPro" id="IPR001314">
    <property type="entry name" value="Peptidase_S1A"/>
</dbReference>
<dbReference type="PRINTS" id="PR00722">
    <property type="entry name" value="CHYMOTRYPSIN"/>
</dbReference>
<evidence type="ECO:0000256" key="6">
    <source>
        <dbReference type="RuleBase" id="RU363034"/>
    </source>
</evidence>
<name>A0A821VA55_9NEOP</name>
<feature type="chain" id="PRO_5032432834" description="Peptidase S1 domain-containing protein" evidence="7">
    <location>
        <begin position="16"/>
        <end position="285"/>
    </location>
</feature>
<keyword evidence="4 6" id="KW-0720">Serine protease</keyword>
<evidence type="ECO:0000256" key="2">
    <source>
        <dbReference type="ARBA" id="ARBA00022670"/>
    </source>
</evidence>
<dbReference type="PANTHER" id="PTHR24276:SF91">
    <property type="entry name" value="AT26814P-RELATED"/>
    <property type="match status" value="1"/>
</dbReference>
<evidence type="ECO:0000256" key="7">
    <source>
        <dbReference type="SAM" id="SignalP"/>
    </source>
</evidence>
<dbReference type="AlphaFoldDB" id="A0A821VA55"/>
<comment type="similarity">
    <text evidence="1">Belongs to the peptidase S1 family.</text>
</comment>
<dbReference type="CDD" id="cd00190">
    <property type="entry name" value="Tryp_SPc"/>
    <property type="match status" value="1"/>
</dbReference>
<dbReference type="PROSITE" id="PS50240">
    <property type="entry name" value="TRYPSIN_DOM"/>
    <property type="match status" value="1"/>
</dbReference>
<dbReference type="Proteomes" id="UP000663880">
    <property type="component" value="Unassembled WGS sequence"/>
</dbReference>
<dbReference type="SUPFAM" id="SSF50494">
    <property type="entry name" value="Trypsin-like serine proteases"/>
    <property type="match status" value="1"/>
</dbReference>
<dbReference type="InterPro" id="IPR001254">
    <property type="entry name" value="Trypsin_dom"/>
</dbReference>
<dbReference type="Pfam" id="PF00089">
    <property type="entry name" value="Trypsin"/>
    <property type="match status" value="1"/>
</dbReference>
<sequence>MKLFLVVLGVTAALAAPQPQFQEIVTDYHGQIGIPEAARIKAAEAASDFDGARIAGGSLATLGQFPYFGGLLVTLTTGGQSVCGSSLVTRNRAVTAAHCWVTHRHQGHHLDVILGSLRLFSGGDRIRSSNVLVHESYNSQSLRNDVAVIVLPNVNTNNVISPISLASGNNAFVGVQAQACGFGRTGDSVTGGISTSQQLRHVNLPVISNADCAAVYGSGPVIASTICVSGSNGRSTCGGDSGGPLVVNNQLIGITSFGAAAGCQRGFPAGFARVTSFNSWISARL</sequence>
<keyword evidence="3 6" id="KW-0378">Hydrolase</keyword>
<evidence type="ECO:0000256" key="5">
    <source>
        <dbReference type="ARBA" id="ARBA00023157"/>
    </source>
</evidence>
<dbReference type="OrthoDB" id="5565075at2759"/>
<evidence type="ECO:0000313" key="10">
    <source>
        <dbReference type="Proteomes" id="UP000663880"/>
    </source>
</evidence>
<dbReference type="GO" id="GO:0004252">
    <property type="term" value="F:serine-type endopeptidase activity"/>
    <property type="evidence" value="ECO:0007669"/>
    <property type="project" value="InterPro"/>
</dbReference>
<dbReference type="InterPro" id="IPR043504">
    <property type="entry name" value="Peptidase_S1_PA_chymotrypsin"/>
</dbReference>
<feature type="domain" description="Peptidase S1" evidence="8">
    <location>
        <begin position="54"/>
        <end position="285"/>
    </location>
</feature>
<dbReference type="InterPro" id="IPR050430">
    <property type="entry name" value="Peptidase_S1"/>
</dbReference>
<dbReference type="EMBL" id="CAJOBZ010000040">
    <property type="protein sequence ID" value="CAF4904989.1"/>
    <property type="molecule type" value="Genomic_DNA"/>
</dbReference>
<keyword evidence="10" id="KW-1185">Reference proteome</keyword>
<gene>
    <name evidence="9" type="ORF">PMACD_LOCUS11625</name>
</gene>
<feature type="signal peptide" evidence="7">
    <location>
        <begin position="1"/>
        <end position="15"/>
    </location>
</feature>
<reference evidence="9" key="1">
    <citation type="submission" date="2021-02" db="EMBL/GenBank/DDBJ databases">
        <authorList>
            <person name="Steward A R."/>
        </authorList>
    </citation>
    <scope>NUCLEOTIDE SEQUENCE</scope>
</reference>
<dbReference type="InterPro" id="IPR033116">
    <property type="entry name" value="TRYPSIN_SER"/>
</dbReference>
<evidence type="ECO:0000259" key="8">
    <source>
        <dbReference type="PROSITE" id="PS50240"/>
    </source>
</evidence>
<dbReference type="GO" id="GO:0006508">
    <property type="term" value="P:proteolysis"/>
    <property type="evidence" value="ECO:0007669"/>
    <property type="project" value="UniProtKB-KW"/>
</dbReference>
<keyword evidence="2 6" id="KW-0645">Protease</keyword>
<evidence type="ECO:0000256" key="1">
    <source>
        <dbReference type="ARBA" id="ARBA00007664"/>
    </source>
</evidence>
<dbReference type="PROSITE" id="PS00134">
    <property type="entry name" value="TRYPSIN_HIS"/>
    <property type="match status" value="1"/>
</dbReference>
<accession>A0A821VA55</accession>
<evidence type="ECO:0000313" key="9">
    <source>
        <dbReference type="EMBL" id="CAF4904989.1"/>
    </source>
</evidence>
<proteinExistence type="inferred from homology"/>
<dbReference type="Gene3D" id="2.40.10.10">
    <property type="entry name" value="Trypsin-like serine proteases"/>
    <property type="match status" value="2"/>
</dbReference>